<dbReference type="PATRIC" id="fig|1423734.3.peg.1088"/>
<dbReference type="InterPro" id="IPR003660">
    <property type="entry name" value="HAMP_dom"/>
</dbReference>
<keyword evidence="12" id="KW-0472">Membrane</keyword>
<proteinExistence type="predicted"/>
<dbReference type="InterPro" id="IPR036097">
    <property type="entry name" value="HisK_dim/P_sf"/>
</dbReference>
<dbReference type="SUPFAM" id="SSF47384">
    <property type="entry name" value="Homodimeric domain of signal transducing histidine kinase"/>
    <property type="match status" value="1"/>
</dbReference>
<evidence type="ECO:0000256" key="11">
    <source>
        <dbReference type="ARBA" id="ARBA00023012"/>
    </source>
</evidence>
<evidence type="ECO:0000259" key="14">
    <source>
        <dbReference type="PROSITE" id="PS50885"/>
    </source>
</evidence>
<evidence type="ECO:0000256" key="1">
    <source>
        <dbReference type="ARBA" id="ARBA00000085"/>
    </source>
</evidence>
<dbReference type="PROSITE" id="PS50109">
    <property type="entry name" value="HIS_KIN"/>
    <property type="match status" value="1"/>
</dbReference>
<feature type="domain" description="Histidine kinase" evidence="13">
    <location>
        <begin position="70"/>
        <end position="287"/>
    </location>
</feature>
<evidence type="ECO:0000256" key="8">
    <source>
        <dbReference type="ARBA" id="ARBA00022777"/>
    </source>
</evidence>
<feature type="domain" description="HAMP" evidence="14">
    <location>
        <begin position="3"/>
        <end position="55"/>
    </location>
</feature>
<dbReference type="Proteomes" id="UP000051236">
    <property type="component" value="Unassembled WGS sequence"/>
</dbReference>
<dbReference type="SMART" id="SM00388">
    <property type="entry name" value="HisKA"/>
    <property type="match status" value="1"/>
</dbReference>
<dbReference type="InterPro" id="IPR003661">
    <property type="entry name" value="HisK_dim/P_dom"/>
</dbReference>
<keyword evidence="5" id="KW-0808">Transferase</keyword>
<evidence type="ECO:0000259" key="13">
    <source>
        <dbReference type="PROSITE" id="PS50109"/>
    </source>
</evidence>
<evidence type="ECO:0000313" key="16">
    <source>
        <dbReference type="Proteomes" id="UP000051236"/>
    </source>
</evidence>
<keyword evidence="8 15" id="KW-0418">Kinase</keyword>
<dbReference type="CDD" id="cd00082">
    <property type="entry name" value="HisKA"/>
    <property type="match status" value="1"/>
</dbReference>
<dbReference type="FunFam" id="3.30.565.10:FF:000013">
    <property type="entry name" value="Two-component sensor histidine kinase"/>
    <property type="match status" value="1"/>
</dbReference>
<dbReference type="eggNOG" id="COG5002">
    <property type="taxonomic scope" value="Bacteria"/>
</dbReference>
<evidence type="ECO:0000256" key="9">
    <source>
        <dbReference type="ARBA" id="ARBA00022840"/>
    </source>
</evidence>
<organism evidence="15 16">
    <name type="scientific">Agrilactobacillus composti DSM 18527 = JCM 14202</name>
    <dbReference type="NCBI Taxonomy" id="1423734"/>
    <lineage>
        <taxon>Bacteria</taxon>
        <taxon>Bacillati</taxon>
        <taxon>Bacillota</taxon>
        <taxon>Bacilli</taxon>
        <taxon>Lactobacillales</taxon>
        <taxon>Lactobacillaceae</taxon>
        <taxon>Agrilactobacillus</taxon>
    </lineage>
</organism>
<gene>
    <name evidence="15" type="ORF">FC83_GL001075</name>
</gene>
<comment type="subcellular location">
    <subcellularLocation>
        <location evidence="2">Membrane</location>
    </subcellularLocation>
</comment>
<dbReference type="EMBL" id="AZGA01000084">
    <property type="protein sequence ID" value="KRM31073.1"/>
    <property type="molecule type" value="Genomic_DNA"/>
</dbReference>
<dbReference type="SMART" id="SM00387">
    <property type="entry name" value="HATPase_c"/>
    <property type="match status" value="1"/>
</dbReference>
<evidence type="ECO:0000256" key="3">
    <source>
        <dbReference type="ARBA" id="ARBA00012438"/>
    </source>
</evidence>
<dbReference type="GO" id="GO:0005524">
    <property type="term" value="F:ATP binding"/>
    <property type="evidence" value="ECO:0007669"/>
    <property type="project" value="UniProtKB-KW"/>
</dbReference>
<dbReference type="GO" id="GO:0004721">
    <property type="term" value="F:phosphoprotein phosphatase activity"/>
    <property type="evidence" value="ECO:0007669"/>
    <property type="project" value="TreeGrafter"/>
</dbReference>
<comment type="caution">
    <text evidence="15">The sequence shown here is derived from an EMBL/GenBank/DDBJ whole genome shotgun (WGS) entry which is preliminary data.</text>
</comment>
<keyword evidence="4" id="KW-0597">Phosphoprotein</keyword>
<evidence type="ECO:0000256" key="5">
    <source>
        <dbReference type="ARBA" id="ARBA00022679"/>
    </source>
</evidence>
<reference evidence="15 16" key="1">
    <citation type="journal article" date="2015" name="Genome Announc.">
        <title>Expanding the biotechnology potential of lactobacilli through comparative genomics of 213 strains and associated genera.</title>
        <authorList>
            <person name="Sun Z."/>
            <person name="Harris H.M."/>
            <person name="McCann A."/>
            <person name="Guo C."/>
            <person name="Argimon S."/>
            <person name="Zhang W."/>
            <person name="Yang X."/>
            <person name="Jeffery I.B."/>
            <person name="Cooney J.C."/>
            <person name="Kagawa T.F."/>
            <person name="Liu W."/>
            <person name="Song Y."/>
            <person name="Salvetti E."/>
            <person name="Wrobel A."/>
            <person name="Rasinkangas P."/>
            <person name="Parkhill J."/>
            <person name="Rea M.C."/>
            <person name="O'Sullivan O."/>
            <person name="Ritari J."/>
            <person name="Douillard F.P."/>
            <person name="Paul Ross R."/>
            <person name="Yang R."/>
            <person name="Briner A.E."/>
            <person name="Felis G.E."/>
            <person name="de Vos W.M."/>
            <person name="Barrangou R."/>
            <person name="Klaenhammer T.R."/>
            <person name="Caufield P.W."/>
            <person name="Cui Y."/>
            <person name="Zhang H."/>
            <person name="O'Toole P.W."/>
        </authorList>
    </citation>
    <scope>NUCLEOTIDE SEQUENCE [LARGE SCALE GENOMIC DNA]</scope>
    <source>
        <strain evidence="15 16">DSM 18527</strain>
    </source>
</reference>
<keyword evidence="7" id="KW-0547">Nucleotide-binding</keyword>
<dbReference type="EC" id="2.7.13.3" evidence="3"/>
<dbReference type="CDD" id="cd00075">
    <property type="entry name" value="HATPase"/>
    <property type="match status" value="1"/>
</dbReference>
<dbReference type="InterPro" id="IPR004358">
    <property type="entry name" value="Sig_transdc_His_kin-like_C"/>
</dbReference>
<dbReference type="Gene3D" id="3.30.565.10">
    <property type="entry name" value="Histidine kinase-like ATPase, C-terminal domain"/>
    <property type="match status" value="1"/>
</dbReference>
<keyword evidence="16" id="KW-1185">Reference proteome</keyword>
<dbReference type="InterPro" id="IPR036890">
    <property type="entry name" value="HATPase_C_sf"/>
</dbReference>
<name>A0A0R1XMD8_9LACO</name>
<dbReference type="Gene3D" id="1.10.287.130">
    <property type="match status" value="1"/>
</dbReference>
<evidence type="ECO:0000256" key="7">
    <source>
        <dbReference type="ARBA" id="ARBA00022741"/>
    </source>
</evidence>
<keyword evidence="9" id="KW-0067">ATP-binding</keyword>
<evidence type="ECO:0000256" key="12">
    <source>
        <dbReference type="ARBA" id="ARBA00023136"/>
    </source>
</evidence>
<sequence>MRRFQAIQMHHVIQELHYIADNHFDHRITFKVNPDLQKVVTSINALVESTSRSISEERRIEQSKDELITNVSHDIRTPLTSVIGYLGLIENGQYQNRAELLKYTHTAFVKSKQMKLLVDDLFEFTKIQQTATTMNFTQVNMTNMIAQLAASYELEAQKQNIHIVTKTRPDPLMMAADPEKLSRVYNNLIINALKYGKGATELIIEGRQYQDEAIIAIRNNGQKIPDNDILHLFDRFYRVEGSRSHETGGSGLGLAIAQSIVALHGGFIYASSTDEQTSFIMHLPLKGGARLQQPDNIEAQDAQLLRST</sequence>
<dbReference type="PROSITE" id="PS50885">
    <property type="entry name" value="HAMP"/>
    <property type="match status" value="1"/>
</dbReference>
<keyword evidence="10" id="KW-1133">Transmembrane helix</keyword>
<dbReference type="STRING" id="1423734.FC83_GL001075"/>
<comment type="catalytic activity">
    <reaction evidence="1">
        <text>ATP + protein L-histidine = ADP + protein N-phospho-L-histidine.</text>
        <dbReference type="EC" id="2.7.13.3"/>
    </reaction>
</comment>
<evidence type="ECO:0000256" key="4">
    <source>
        <dbReference type="ARBA" id="ARBA00022553"/>
    </source>
</evidence>
<dbReference type="InterPro" id="IPR005467">
    <property type="entry name" value="His_kinase_dom"/>
</dbReference>
<keyword evidence="11" id="KW-0902">Two-component regulatory system</keyword>
<dbReference type="PANTHER" id="PTHR45453:SF1">
    <property type="entry name" value="PHOSPHATE REGULON SENSOR PROTEIN PHOR"/>
    <property type="match status" value="1"/>
</dbReference>
<evidence type="ECO:0000256" key="10">
    <source>
        <dbReference type="ARBA" id="ARBA00022989"/>
    </source>
</evidence>
<dbReference type="GO" id="GO:0000155">
    <property type="term" value="F:phosphorelay sensor kinase activity"/>
    <property type="evidence" value="ECO:0007669"/>
    <property type="project" value="InterPro"/>
</dbReference>
<evidence type="ECO:0000256" key="6">
    <source>
        <dbReference type="ARBA" id="ARBA00022692"/>
    </source>
</evidence>
<evidence type="ECO:0000256" key="2">
    <source>
        <dbReference type="ARBA" id="ARBA00004370"/>
    </source>
</evidence>
<dbReference type="GO" id="GO:0016036">
    <property type="term" value="P:cellular response to phosphate starvation"/>
    <property type="evidence" value="ECO:0007669"/>
    <property type="project" value="TreeGrafter"/>
</dbReference>
<dbReference type="PANTHER" id="PTHR45453">
    <property type="entry name" value="PHOSPHATE REGULON SENSOR PROTEIN PHOR"/>
    <property type="match status" value="1"/>
</dbReference>
<keyword evidence="6" id="KW-0812">Transmembrane</keyword>
<dbReference type="PRINTS" id="PR00344">
    <property type="entry name" value="BCTRLSENSOR"/>
</dbReference>
<dbReference type="InterPro" id="IPR050351">
    <property type="entry name" value="BphY/WalK/GraS-like"/>
</dbReference>
<accession>A0A0R1XMD8</accession>
<dbReference type="InterPro" id="IPR003594">
    <property type="entry name" value="HATPase_dom"/>
</dbReference>
<dbReference type="SUPFAM" id="SSF55874">
    <property type="entry name" value="ATPase domain of HSP90 chaperone/DNA topoisomerase II/histidine kinase"/>
    <property type="match status" value="1"/>
</dbReference>
<dbReference type="AlphaFoldDB" id="A0A0R1XMD8"/>
<evidence type="ECO:0000313" key="15">
    <source>
        <dbReference type="EMBL" id="KRM31073.1"/>
    </source>
</evidence>
<dbReference type="GO" id="GO:0005886">
    <property type="term" value="C:plasma membrane"/>
    <property type="evidence" value="ECO:0007669"/>
    <property type="project" value="TreeGrafter"/>
</dbReference>
<dbReference type="Pfam" id="PF02518">
    <property type="entry name" value="HATPase_c"/>
    <property type="match status" value="1"/>
</dbReference>
<protein>
    <recommendedName>
        <fullName evidence="3">histidine kinase</fullName>
        <ecNumber evidence="3">2.7.13.3</ecNumber>
    </recommendedName>
</protein>
<dbReference type="Pfam" id="PF00512">
    <property type="entry name" value="HisKA"/>
    <property type="match status" value="1"/>
</dbReference>